<gene>
    <name evidence="3" type="ORF">RclHR1_04620006</name>
</gene>
<dbReference type="AlphaFoldDB" id="A0A2Z6SCI6"/>
<accession>A0A2Z6SCI6</accession>
<dbReference type="Proteomes" id="UP000247702">
    <property type="component" value="Unassembled WGS sequence"/>
</dbReference>
<sequence length="237" mass="27659">MITNRSHARFTRDFPGTMISKEVVTIKNISEETDNTECWIFGYGSLVWKPPPVYEERIPGFIRGYVRRFWQRSTDHRGTVENPGRVVTLIPIEEWKLLNDYHDHKDDDVTWGVAYKINKKDVKEVMDYLDYREKNGYTVHYLDIYQLEKEEPIIKNAIVYIATTKNEEYVGPASLDLLAQKIFECIGPSGPNSEYLLNLASALRTIAPHAYDAHLFDLEERLLTLIKNQVIYKINIK</sequence>
<dbReference type="PANTHER" id="PTHR12192">
    <property type="entry name" value="CATION TRANSPORT PROTEIN CHAC-RELATED"/>
    <property type="match status" value="1"/>
</dbReference>
<dbReference type="CDD" id="cd06661">
    <property type="entry name" value="GGCT_like"/>
    <property type="match status" value="1"/>
</dbReference>
<reference evidence="3 4" key="1">
    <citation type="submission" date="2017-11" db="EMBL/GenBank/DDBJ databases">
        <title>The genome of Rhizophagus clarus HR1 reveals common genetic basis of auxotrophy among arbuscular mycorrhizal fungi.</title>
        <authorList>
            <person name="Kobayashi Y."/>
        </authorList>
    </citation>
    <scope>NUCLEOTIDE SEQUENCE [LARGE SCALE GENOMIC DNA]</scope>
    <source>
        <strain evidence="3 4">HR1</strain>
    </source>
</reference>
<dbReference type="EC" id="4.3.2.7" evidence="1"/>
<evidence type="ECO:0000256" key="2">
    <source>
        <dbReference type="ARBA" id="ARBA00023239"/>
    </source>
</evidence>
<dbReference type="Pfam" id="PF04752">
    <property type="entry name" value="ChaC"/>
    <property type="match status" value="1"/>
</dbReference>
<keyword evidence="4" id="KW-1185">Reference proteome</keyword>
<dbReference type="InterPro" id="IPR013024">
    <property type="entry name" value="GGCT-like"/>
</dbReference>
<evidence type="ECO:0000256" key="1">
    <source>
        <dbReference type="ARBA" id="ARBA00012344"/>
    </source>
</evidence>
<dbReference type="Gene3D" id="3.10.490.10">
    <property type="entry name" value="Gamma-glutamyl cyclotransferase-like"/>
    <property type="match status" value="1"/>
</dbReference>
<dbReference type="GO" id="GO:0005737">
    <property type="term" value="C:cytoplasm"/>
    <property type="evidence" value="ECO:0007669"/>
    <property type="project" value="TreeGrafter"/>
</dbReference>
<comment type="caution">
    <text evidence="3">The sequence shown here is derived from an EMBL/GenBank/DDBJ whole genome shotgun (WGS) entry which is preliminary data.</text>
</comment>
<dbReference type="GO" id="GO:0061928">
    <property type="term" value="F:glutathione specific gamma-glutamylcyclotransferase activity"/>
    <property type="evidence" value="ECO:0007669"/>
    <property type="project" value="UniProtKB-EC"/>
</dbReference>
<evidence type="ECO:0000313" key="4">
    <source>
        <dbReference type="Proteomes" id="UP000247702"/>
    </source>
</evidence>
<dbReference type="EMBL" id="BEXD01003829">
    <property type="protein sequence ID" value="GBC02439.1"/>
    <property type="molecule type" value="Genomic_DNA"/>
</dbReference>
<proteinExistence type="predicted"/>
<dbReference type="InterPro" id="IPR006840">
    <property type="entry name" value="ChaC"/>
</dbReference>
<organism evidence="3 4">
    <name type="scientific">Rhizophagus clarus</name>
    <dbReference type="NCBI Taxonomy" id="94130"/>
    <lineage>
        <taxon>Eukaryota</taxon>
        <taxon>Fungi</taxon>
        <taxon>Fungi incertae sedis</taxon>
        <taxon>Mucoromycota</taxon>
        <taxon>Glomeromycotina</taxon>
        <taxon>Glomeromycetes</taxon>
        <taxon>Glomerales</taxon>
        <taxon>Glomeraceae</taxon>
        <taxon>Rhizophagus</taxon>
    </lineage>
</organism>
<dbReference type="SUPFAM" id="SSF110857">
    <property type="entry name" value="Gamma-glutamyl cyclotransferase-like"/>
    <property type="match status" value="1"/>
</dbReference>
<dbReference type="GO" id="GO:0006751">
    <property type="term" value="P:glutathione catabolic process"/>
    <property type="evidence" value="ECO:0007669"/>
    <property type="project" value="InterPro"/>
</dbReference>
<dbReference type="InterPro" id="IPR036568">
    <property type="entry name" value="GGCT-like_sf"/>
</dbReference>
<dbReference type="STRING" id="94130.A0A2Z6SCI6"/>
<dbReference type="PANTHER" id="PTHR12192:SF2">
    <property type="entry name" value="GLUTATHIONE-SPECIFIC GAMMA-GLUTAMYLCYCLOTRANSFERASE 2"/>
    <property type="match status" value="1"/>
</dbReference>
<protein>
    <recommendedName>
        <fullName evidence="1">glutathione-specific gamma-glutamylcyclotransferase</fullName>
        <ecNumber evidence="1">4.3.2.7</ecNumber>
    </recommendedName>
</protein>
<name>A0A2Z6SCI6_9GLOM</name>
<evidence type="ECO:0000313" key="3">
    <source>
        <dbReference type="EMBL" id="GBC02439.1"/>
    </source>
</evidence>
<keyword evidence="2" id="KW-0456">Lyase</keyword>